<evidence type="ECO:0000313" key="1">
    <source>
        <dbReference type="EMBL" id="KKN77111.1"/>
    </source>
</evidence>
<gene>
    <name evidence="1" type="ORF">LCGC14_0363070</name>
</gene>
<comment type="caution">
    <text evidence="1">The sequence shown here is derived from an EMBL/GenBank/DDBJ whole genome shotgun (WGS) entry which is preliminary data.</text>
</comment>
<reference evidence="1" key="1">
    <citation type="journal article" date="2015" name="Nature">
        <title>Complex archaea that bridge the gap between prokaryotes and eukaryotes.</title>
        <authorList>
            <person name="Spang A."/>
            <person name="Saw J.H."/>
            <person name="Jorgensen S.L."/>
            <person name="Zaremba-Niedzwiedzka K."/>
            <person name="Martijn J."/>
            <person name="Lind A.E."/>
            <person name="van Eijk R."/>
            <person name="Schleper C."/>
            <person name="Guy L."/>
            <person name="Ettema T.J."/>
        </authorList>
    </citation>
    <scope>NUCLEOTIDE SEQUENCE</scope>
</reference>
<proteinExistence type="predicted"/>
<sequence>MKTIKVKAYGTQTIRGNQHQHKTMSVRTKRIPIVIDGKVVGYETVIEDKGMKI</sequence>
<dbReference type="AlphaFoldDB" id="A0A0F9VUG5"/>
<name>A0A0F9VUG5_9ZZZZ</name>
<protein>
    <submittedName>
        <fullName evidence="1">Uncharacterized protein</fullName>
    </submittedName>
</protein>
<organism evidence="1">
    <name type="scientific">marine sediment metagenome</name>
    <dbReference type="NCBI Taxonomy" id="412755"/>
    <lineage>
        <taxon>unclassified sequences</taxon>
        <taxon>metagenomes</taxon>
        <taxon>ecological metagenomes</taxon>
    </lineage>
</organism>
<accession>A0A0F9VUG5</accession>
<dbReference type="EMBL" id="LAZR01000284">
    <property type="protein sequence ID" value="KKN77111.1"/>
    <property type="molecule type" value="Genomic_DNA"/>
</dbReference>